<feature type="disulfide bond" evidence="10">
    <location>
        <begin position="221"/>
        <end position="290"/>
    </location>
</feature>
<dbReference type="InterPro" id="IPR002159">
    <property type="entry name" value="CD36_fam"/>
</dbReference>
<proteinExistence type="inferred from homology"/>
<evidence type="ECO:0000256" key="10">
    <source>
        <dbReference type="PIRSR" id="PIRSR605428-52"/>
    </source>
</evidence>
<evidence type="ECO:0000256" key="5">
    <source>
        <dbReference type="ARBA" id="ARBA00022989"/>
    </source>
</evidence>
<dbReference type="AlphaFoldDB" id="A0AAW1MZP9"/>
<evidence type="ECO:0000256" key="7">
    <source>
        <dbReference type="ARBA" id="ARBA00023157"/>
    </source>
</evidence>
<dbReference type="InterPro" id="IPR005428">
    <property type="entry name" value="CD36/SCARB1/SNMP1"/>
</dbReference>
<evidence type="ECO:0000256" key="2">
    <source>
        <dbReference type="ARBA" id="ARBA00010532"/>
    </source>
</evidence>
<feature type="disulfide bond" evidence="10">
    <location>
        <begin position="292"/>
        <end position="297"/>
    </location>
</feature>
<feature type="disulfide bond" evidence="10">
    <location>
        <begin position="251"/>
        <end position="308"/>
    </location>
</feature>
<keyword evidence="5 11" id="KW-1133">Transmembrane helix</keyword>
<dbReference type="Proteomes" id="UP001458880">
    <property type="component" value="Unassembled WGS sequence"/>
</dbReference>
<comment type="caution">
    <text evidence="12">The sequence shown here is derived from an EMBL/GenBank/DDBJ whole genome shotgun (WGS) entry which is preliminary data.</text>
</comment>
<evidence type="ECO:0000313" key="13">
    <source>
        <dbReference type="Proteomes" id="UP001458880"/>
    </source>
</evidence>
<name>A0AAW1MZP9_POPJA</name>
<evidence type="ECO:0000256" key="11">
    <source>
        <dbReference type="SAM" id="Phobius"/>
    </source>
</evidence>
<evidence type="ECO:0000313" key="12">
    <source>
        <dbReference type="EMBL" id="KAK9753241.1"/>
    </source>
</evidence>
<dbReference type="PANTHER" id="PTHR11923">
    <property type="entry name" value="SCAVENGER RECEPTOR CLASS B TYPE-1 SR-B1"/>
    <property type="match status" value="1"/>
</dbReference>
<reference evidence="12 13" key="1">
    <citation type="journal article" date="2024" name="BMC Genomics">
        <title>De novo assembly and annotation of Popillia japonica's genome with initial clues to its potential as an invasive pest.</title>
        <authorList>
            <person name="Cucini C."/>
            <person name="Boschi S."/>
            <person name="Funari R."/>
            <person name="Cardaioli E."/>
            <person name="Iannotti N."/>
            <person name="Marturano G."/>
            <person name="Paoli F."/>
            <person name="Bruttini M."/>
            <person name="Carapelli A."/>
            <person name="Frati F."/>
            <person name="Nardi F."/>
        </authorList>
    </citation>
    <scope>NUCLEOTIDE SEQUENCE [LARGE SCALE GENOMIC DNA]</scope>
    <source>
        <strain evidence="12">DMR45628</strain>
    </source>
</reference>
<evidence type="ECO:0000256" key="3">
    <source>
        <dbReference type="ARBA" id="ARBA00022475"/>
    </source>
</evidence>
<dbReference type="PANTHER" id="PTHR11923:SF67">
    <property type="entry name" value="RE68569P"/>
    <property type="match status" value="1"/>
</dbReference>
<keyword evidence="8" id="KW-0675">Receptor</keyword>
<feature type="transmembrane region" description="Helical" evidence="11">
    <location>
        <begin position="411"/>
        <end position="435"/>
    </location>
</feature>
<keyword evidence="6 11" id="KW-0472">Membrane</keyword>
<accession>A0AAW1MZP9</accession>
<keyword evidence="13" id="KW-1185">Reference proteome</keyword>
<evidence type="ECO:0000256" key="6">
    <source>
        <dbReference type="ARBA" id="ARBA00023136"/>
    </source>
</evidence>
<dbReference type="GO" id="GO:0005886">
    <property type="term" value="C:plasma membrane"/>
    <property type="evidence" value="ECO:0007669"/>
    <property type="project" value="UniProtKB-SubCell"/>
</dbReference>
<dbReference type="EMBL" id="JASPKY010000015">
    <property type="protein sequence ID" value="KAK9753241.1"/>
    <property type="molecule type" value="Genomic_DNA"/>
</dbReference>
<evidence type="ECO:0000256" key="9">
    <source>
        <dbReference type="ARBA" id="ARBA00023180"/>
    </source>
</evidence>
<dbReference type="Pfam" id="PF01130">
    <property type="entry name" value="CD36"/>
    <property type="match status" value="1"/>
</dbReference>
<protein>
    <submittedName>
        <fullName evidence="12">CD36 family</fullName>
    </submittedName>
</protein>
<keyword evidence="3" id="KW-1003">Cell membrane</keyword>
<comment type="similarity">
    <text evidence="2">Belongs to the CD36 family.</text>
</comment>
<dbReference type="PRINTS" id="PR01609">
    <property type="entry name" value="CD36FAMILY"/>
</dbReference>
<dbReference type="GO" id="GO:0005044">
    <property type="term" value="F:scavenger receptor activity"/>
    <property type="evidence" value="ECO:0007669"/>
    <property type="project" value="TreeGrafter"/>
</dbReference>
<dbReference type="GO" id="GO:0005737">
    <property type="term" value="C:cytoplasm"/>
    <property type="evidence" value="ECO:0007669"/>
    <property type="project" value="TreeGrafter"/>
</dbReference>
<keyword evidence="9" id="KW-0325">Glycoprotein</keyword>
<evidence type="ECO:0000256" key="8">
    <source>
        <dbReference type="ARBA" id="ARBA00023170"/>
    </source>
</evidence>
<dbReference type="PRINTS" id="PR01610">
    <property type="entry name" value="CD36ANTIGEN"/>
</dbReference>
<evidence type="ECO:0000256" key="4">
    <source>
        <dbReference type="ARBA" id="ARBA00022692"/>
    </source>
</evidence>
<keyword evidence="4 11" id="KW-0812">Transmembrane</keyword>
<evidence type="ECO:0000256" key="1">
    <source>
        <dbReference type="ARBA" id="ARBA00004651"/>
    </source>
</evidence>
<keyword evidence="7 10" id="KW-1015">Disulfide bond</keyword>
<sequence>MFIHPYQKIFNSKVRFFDGGEIFEMWRAPPVDLYLRVHLFNITNPDEFMSGKEKLKVKEVGPYVYREIMSHQNVTFNSNGTLTAAPSHPLEWVPELSNGDHEKDQLTLPHIALLSIADVGSKKDIFTRTGLNIVIRQTNSLPLAKMSPKEFMFGYKSKLMTLGHRVLSTWIDFDKLGLIDRMYNFKGDFETVYTGENDIKKAGLLDTYRGSTKLPQWEGYCGNIQNTSDATKFPSSLDKNETIYFFRKSLCRAKPLVYVNSTTSSGLKGYVYKFAENANDNGRYDEKNKCFCKTKKCLPAGLLDVRECYYGFPIGLSYPHFLDADPSLFEMVDGLAPNRSNHESYFVIQPESGLPLDLAVRYQINMALGDLDSISNAGKFSNMVIPMLWTENRLYTLPADLASRFHMYLNILPLVVQAIMYILFTIGVIFLAISLRKFTKSSKKLSSNVKWLGENDGMSSMERKLSAYVPESRRRMSDKEMDMYFTSLVTPLNQALDSFETIQIAIHEENDDDEDD</sequence>
<comment type="subcellular location">
    <subcellularLocation>
        <location evidence="1">Cell membrane</location>
        <topology evidence="1">Multi-pass membrane protein</topology>
    </subcellularLocation>
</comment>
<organism evidence="12 13">
    <name type="scientific">Popillia japonica</name>
    <name type="common">Japanese beetle</name>
    <dbReference type="NCBI Taxonomy" id="7064"/>
    <lineage>
        <taxon>Eukaryota</taxon>
        <taxon>Metazoa</taxon>
        <taxon>Ecdysozoa</taxon>
        <taxon>Arthropoda</taxon>
        <taxon>Hexapoda</taxon>
        <taxon>Insecta</taxon>
        <taxon>Pterygota</taxon>
        <taxon>Neoptera</taxon>
        <taxon>Endopterygota</taxon>
        <taxon>Coleoptera</taxon>
        <taxon>Polyphaga</taxon>
        <taxon>Scarabaeiformia</taxon>
        <taxon>Scarabaeidae</taxon>
        <taxon>Rutelinae</taxon>
        <taxon>Popillia</taxon>
    </lineage>
</organism>
<gene>
    <name evidence="12" type="ORF">QE152_g3674</name>
</gene>